<dbReference type="Proteomes" id="UP000073601">
    <property type="component" value="Unassembled WGS sequence"/>
</dbReference>
<gene>
    <name evidence="2" type="ORF">GMA8713_03808</name>
</gene>
<dbReference type="SUPFAM" id="SSF160631">
    <property type="entry name" value="SMI1/KNR4-like"/>
    <property type="match status" value="1"/>
</dbReference>
<dbReference type="Pfam" id="PF09346">
    <property type="entry name" value="SMI1_KNR4"/>
    <property type="match status" value="1"/>
</dbReference>
<protein>
    <submittedName>
        <fullName evidence="2">SMI1 / KNR4 family protein</fullName>
    </submittedName>
</protein>
<proteinExistence type="predicted"/>
<evidence type="ECO:0000313" key="3">
    <source>
        <dbReference type="Proteomes" id="UP000073601"/>
    </source>
</evidence>
<reference evidence="3" key="1">
    <citation type="submission" date="2016-02" db="EMBL/GenBank/DDBJ databases">
        <authorList>
            <person name="Rodrigo-Torres Lidia"/>
            <person name="Arahal R.David."/>
        </authorList>
    </citation>
    <scope>NUCLEOTIDE SEQUENCE [LARGE SCALE GENOMIC DNA]</scope>
    <source>
        <strain evidence="3">CECT 8713</strain>
    </source>
</reference>
<sequence length="185" mass="21238">MSDSNHVIEQLCKDISWSPIAEECETKDVYCAMEQELVALETFLNRKLPKDYRWFMKSYGMRSFEDERVHLKLSGISLSFLSAFLAADSALVVTQMYSDDGEDRRIPDESLIIADSISGDFLVMDLCDERFGFIYFLSNLKPWGAFEDSDYLVLIAESLTDLLLKIVENDSVEEPAFNIPDEMIR</sequence>
<dbReference type="AlphaFoldDB" id="A0A128FH04"/>
<evidence type="ECO:0000313" key="2">
    <source>
        <dbReference type="EMBL" id="CZF85775.1"/>
    </source>
</evidence>
<dbReference type="SMART" id="SM00860">
    <property type="entry name" value="SMI1_KNR4"/>
    <property type="match status" value="1"/>
</dbReference>
<accession>A0A128FH04</accession>
<dbReference type="EMBL" id="FIZY01000043">
    <property type="protein sequence ID" value="CZF85775.1"/>
    <property type="molecule type" value="Genomic_DNA"/>
</dbReference>
<name>A0A128FH04_9GAMM</name>
<dbReference type="InterPro" id="IPR018958">
    <property type="entry name" value="Knr4/Smi1-like_dom"/>
</dbReference>
<dbReference type="InterPro" id="IPR037883">
    <property type="entry name" value="Knr4/Smi1-like_sf"/>
</dbReference>
<dbReference type="RefSeq" id="WP_232314488.1">
    <property type="nucleotide sequence ID" value="NZ_CAWRCI010000043.1"/>
</dbReference>
<evidence type="ECO:0000259" key="1">
    <source>
        <dbReference type="SMART" id="SM00860"/>
    </source>
</evidence>
<dbReference type="Gene3D" id="3.40.1580.10">
    <property type="entry name" value="SMI1/KNR4-like"/>
    <property type="match status" value="1"/>
</dbReference>
<keyword evidence="3" id="KW-1185">Reference proteome</keyword>
<feature type="domain" description="Knr4/Smi1-like" evidence="1">
    <location>
        <begin position="31"/>
        <end position="165"/>
    </location>
</feature>
<organism evidence="2 3">
    <name type="scientific">Grimontia marina</name>
    <dbReference type="NCBI Taxonomy" id="646534"/>
    <lineage>
        <taxon>Bacteria</taxon>
        <taxon>Pseudomonadati</taxon>
        <taxon>Pseudomonadota</taxon>
        <taxon>Gammaproteobacteria</taxon>
        <taxon>Vibrionales</taxon>
        <taxon>Vibrionaceae</taxon>
        <taxon>Grimontia</taxon>
    </lineage>
</organism>